<dbReference type="AlphaFoldDB" id="A0AAV2Q2S5"/>
<keyword evidence="2" id="KW-0809">Transit peptide</keyword>
<dbReference type="EMBL" id="CAXKWB010003307">
    <property type="protein sequence ID" value="CAL4068911.1"/>
    <property type="molecule type" value="Genomic_DNA"/>
</dbReference>
<accession>A0AAV2Q2S5</accession>
<organism evidence="3 4">
    <name type="scientific">Meganyctiphanes norvegica</name>
    <name type="common">Northern krill</name>
    <name type="synonym">Thysanopoda norvegica</name>
    <dbReference type="NCBI Taxonomy" id="48144"/>
    <lineage>
        <taxon>Eukaryota</taxon>
        <taxon>Metazoa</taxon>
        <taxon>Ecdysozoa</taxon>
        <taxon>Arthropoda</taxon>
        <taxon>Crustacea</taxon>
        <taxon>Multicrustacea</taxon>
        <taxon>Malacostraca</taxon>
        <taxon>Eumalacostraca</taxon>
        <taxon>Eucarida</taxon>
        <taxon>Euphausiacea</taxon>
        <taxon>Euphausiidae</taxon>
        <taxon>Meganyctiphanes</taxon>
    </lineage>
</organism>
<protein>
    <submittedName>
        <fullName evidence="3">Uncharacterized protein</fullName>
    </submittedName>
</protein>
<evidence type="ECO:0000256" key="1">
    <source>
        <dbReference type="ARBA" id="ARBA00007692"/>
    </source>
</evidence>
<name>A0AAV2Q2S5_MEGNR</name>
<dbReference type="InterPro" id="IPR003690">
    <property type="entry name" value="MTERF"/>
</dbReference>
<evidence type="ECO:0000256" key="2">
    <source>
        <dbReference type="ARBA" id="ARBA00022946"/>
    </source>
</evidence>
<feature type="non-terminal residue" evidence="3">
    <location>
        <position position="479"/>
    </location>
</feature>
<keyword evidence="4" id="KW-1185">Reference proteome</keyword>
<dbReference type="GO" id="GO:0006393">
    <property type="term" value="P:termination of mitochondrial transcription"/>
    <property type="evidence" value="ECO:0007669"/>
    <property type="project" value="TreeGrafter"/>
</dbReference>
<reference evidence="3 4" key="1">
    <citation type="submission" date="2024-05" db="EMBL/GenBank/DDBJ databases">
        <authorList>
            <person name="Wallberg A."/>
        </authorList>
    </citation>
    <scope>NUCLEOTIDE SEQUENCE [LARGE SCALE GENOMIC DNA]</scope>
</reference>
<dbReference type="Gene3D" id="1.25.70.10">
    <property type="entry name" value="Transcription termination factor 3, mitochondrial"/>
    <property type="match status" value="1"/>
</dbReference>
<dbReference type="InterPro" id="IPR038538">
    <property type="entry name" value="MTERF_sf"/>
</dbReference>
<dbReference type="Proteomes" id="UP001497623">
    <property type="component" value="Unassembled WGS sequence"/>
</dbReference>
<evidence type="ECO:0000313" key="4">
    <source>
        <dbReference type="Proteomes" id="UP001497623"/>
    </source>
</evidence>
<comment type="similarity">
    <text evidence="1">Belongs to the mTERF family.</text>
</comment>
<dbReference type="PANTHER" id="PTHR15437:SF6">
    <property type="entry name" value="TRANSCRIPTION TERMINATION FACTOR, MITOCHONDRIAL"/>
    <property type="match status" value="1"/>
</dbReference>
<sequence>MILRRINLLRTCKKIYLKVPWQPQKIMAISPIENFSKSNLHYEFNDFYQKPKSTDIIGTQYHVISKKFNSSNYMKGKLRKDDDIQPELKEIPLKDGDFSLSQSHYDRKIHSKDIGRKFTVGESVITALNNVYGIERRIALTMMRSQKFLLVADSTILQTVYFLAKRNISPVQIQRIPWLLLFTSEALESKMDLLVDPHLFESIEDGLGFCYLHQQRIQNTKTFFSYEKRLFPNHRNRLYYMAEMLEVPVPHLTERIVKPHRVMSMDFKRIVNLLDLFKSYGVTTDDILRDLWIFFHNVERTEQRLRTITEAGCTRPRLWMCRCKDEVFDKSVKHYEDKKSILGGGSITVVEYLAEQLECPTEEIETHCATNTNLLRVRVSKMQSILEMLLAEGIKREAIRASPRILQHSEKKLKSRIDQLKALGYQPTTCPTLFKSQSKFDHFCENLRDHKFRMEYSSQDTSVNGIKSPWIKPTESSIF</sequence>
<evidence type="ECO:0000313" key="3">
    <source>
        <dbReference type="EMBL" id="CAL4068911.1"/>
    </source>
</evidence>
<proteinExistence type="inferred from homology"/>
<gene>
    <name evidence="3" type="ORF">MNOR_LOCUS7477</name>
</gene>
<dbReference type="GO" id="GO:0005759">
    <property type="term" value="C:mitochondrial matrix"/>
    <property type="evidence" value="ECO:0007669"/>
    <property type="project" value="TreeGrafter"/>
</dbReference>
<dbReference type="GO" id="GO:0003676">
    <property type="term" value="F:nucleic acid binding"/>
    <property type="evidence" value="ECO:0007669"/>
    <property type="project" value="InterPro"/>
</dbReference>
<comment type="caution">
    <text evidence="3">The sequence shown here is derived from an EMBL/GenBank/DDBJ whole genome shotgun (WGS) entry which is preliminary data.</text>
</comment>
<dbReference type="PANTHER" id="PTHR15437">
    <property type="entry name" value="TRANSCRIPTION TERMINATION FACTOR, MITOCHONDRIAL"/>
    <property type="match status" value="1"/>
</dbReference>